<keyword evidence="2" id="KW-1185">Reference proteome</keyword>
<organism evidence="1 2">
    <name type="scientific">Amaricoccus solimangrovi</name>
    <dbReference type="NCBI Taxonomy" id="2589815"/>
    <lineage>
        <taxon>Bacteria</taxon>
        <taxon>Pseudomonadati</taxon>
        <taxon>Pseudomonadota</taxon>
        <taxon>Alphaproteobacteria</taxon>
        <taxon>Rhodobacterales</taxon>
        <taxon>Paracoccaceae</taxon>
        <taxon>Amaricoccus</taxon>
    </lineage>
</organism>
<comment type="caution">
    <text evidence="1">The sequence shown here is derived from an EMBL/GenBank/DDBJ whole genome shotgun (WGS) entry which is preliminary data.</text>
</comment>
<dbReference type="AlphaFoldDB" id="A0A501WHJ2"/>
<name>A0A501WHJ2_9RHOB</name>
<reference evidence="1 2" key="1">
    <citation type="submission" date="2019-06" db="EMBL/GenBank/DDBJ databases">
        <title>A novel bacterium of genus Amaricoccus, isolated from marine sediment.</title>
        <authorList>
            <person name="Huang H."/>
            <person name="Mo K."/>
            <person name="Hu Y."/>
        </authorList>
    </citation>
    <scope>NUCLEOTIDE SEQUENCE [LARGE SCALE GENOMIC DNA]</scope>
    <source>
        <strain evidence="1 2">HB172011</strain>
    </source>
</reference>
<dbReference type="Proteomes" id="UP000319255">
    <property type="component" value="Unassembled WGS sequence"/>
</dbReference>
<protein>
    <submittedName>
        <fullName evidence="1">Uncharacterized protein</fullName>
    </submittedName>
</protein>
<evidence type="ECO:0000313" key="1">
    <source>
        <dbReference type="EMBL" id="TPE48828.1"/>
    </source>
</evidence>
<evidence type="ECO:0000313" key="2">
    <source>
        <dbReference type="Proteomes" id="UP000319255"/>
    </source>
</evidence>
<sequence length="107" mass="11460">MSDRSWTISGLNGGDAFFQQVVPVDQIAESEVKELLRRLASRHLGEADVVACSLGSDFRAAALDLAELTEGPYGFTTDTGFPIRYTAVLGEVPEAEETPGEDAPAEE</sequence>
<dbReference type="OrthoDB" id="9256155at2"/>
<accession>A0A501WHJ2</accession>
<proteinExistence type="predicted"/>
<gene>
    <name evidence="1" type="ORF">FJM51_16595</name>
</gene>
<dbReference type="RefSeq" id="WP_140455258.1">
    <property type="nucleotide sequence ID" value="NZ_VFRP01000019.1"/>
</dbReference>
<dbReference type="EMBL" id="VFRP01000019">
    <property type="protein sequence ID" value="TPE48828.1"/>
    <property type="molecule type" value="Genomic_DNA"/>
</dbReference>